<dbReference type="SMART" id="SM00066">
    <property type="entry name" value="GAL4"/>
    <property type="match status" value="1"/>
</dbReference>
<accession>A0A9P3BRJ9</accession>
<dbReference type="GeneID" id="66932723"/>
<dbReference type="SUPFAM" id="SSF57701">
    <property type="entry name" value="Zn2/Cys6 DNA-binding domain"/>
    <property type="match status" value="1"/>
</dbReference>
<comment type="caution">
    <text evidence="9">The sequence shown here is derived from an EMBL/GenBank/DDBJ whole genome shotgun (WGS) entry which is preliminary data.</text>
</comment>
<evidence type="ECO:0000256" key="6">
    <source>
        <dbReference type="ARBA" id="ARBA00023242"/>
    </source>
</evidence>
<evidence type="ECO:0000256" key="5">
    <source>
        <dbReference type="ARBA" id="ARBA00023163"/>
    </source>
</evidence>
<keyword evidence="2" id="KW-0479">Metal-binding</keyword>
<dbReference type="GO" id="GO:0008270">
    <property type="term" value="F:zinc ion binding"/>
    <property type="evidence" value="ECO:0007669"/>
    <property type="project" value="InterPro"/>
</dbReference>
<reference evidence="9 10" key="1">
    <citation type="submission" date="2021-02" db="EMBL/GenBank/DDBJ databases">
        <title>Pan-genome distribution and transcriptional activeness of fungal secondary metabolism genes in Aspergillus section Fumigati.</title>
        <authorList>
            <person name="Takahashi H."/>
            <person name="Umemura M."/>
            <person name="Ninomiya A."/>
            <person name="Kusuya Y."/>
            <person name="Urayama S."/>
            <person name="Shimizu M."/>
            <person name="Watanabe A."/>
            <person name="Kamei K."/>
            <person name="Yaguchi T."/>
            <person name="Hagiwara D."/>
        </authorList>
    </citation>
    <scope>NUCLEOTIDE SEQUENCE [LARGE SCALE GENOMIC DNA]</scope>
    <source>
        <strain evidence="9 10">IFM 47045</strain>
    </source>
</reference>
<dbReference type="Proteomes" id="UP000710440">
    <property type="component" value="Unassembled WGS sequence"/>
</dbReference>
<dbReference type="GO" id="GO:0000981">
    <property type="term" value="F:DNA-binding transcription factor activity, RNA polymerase II-specific"/>
    <property type="evidence" value="ECO:0007669"/>
    <property type="project" value="InterPro"/>
</dbReference>
<proteinExistence type="predicted"/>
<dbReference type="Gene3D" id="4.10.240.10">
    <property type="entry name" value="Zn(2)-C6 fungal-type DNA-binding domain"/>
    <property type="match status" value="1"/>
</dbReference>
<feature type="region of interest" description="Disordered" evidence="7">
    <location>
        <begin position="94"/>
        <end position="175"/>
    </location>
</feature>
<dbReference type="CDD" id="cd12148">
    <property type="entry name" value="fungal_TF_MHR"/>
    <property type="match status" value="1"/>
</dbReference>
<dbReference type="PROSITE" id="PS00463">
    <property type="entry name" value="ZN2_CY6_FUNGAL_1"/>
    <property type="match status" value="1"/>
</dbReference>
<protein>
    <recommendedName>
        <fullName evidence="8">Zn(2)-C6 fungal-type domain-containing protein</fullName>
    </recommendedName>
</protein>
<evidence type="ECO:0000256" key="7">
    <source>
        <dbReference type="SAM" id="MobiDB-lite"/>
    </source>
</evidence>
<feature type="compositionally biased region" description="Basic and acidic residues" evidence="7">
    <location>
        <begin position="209"/>
        <end position="219"/>
    </location>
</feature>
<evidence type="ECO:0000256" key="1">
    <source>
        <dbReference type="ARBA" id="ARBA00004123"/>
    </source>
</evidence>
<gene>
    <name evidence="9" type="ORF">Aspvir_004741</name>
</gene>
<dbReference type="EMBL" id="BOPL01000002">
    <property type="protein sequence ID" value="GIK00712.1"/>
    <property type="molecule type" value="Genomic_DNA"/>
</dbReference>
<name>A0A9P3BRJ9_ASPVI</name>
<dbReference type="OrthoDB" id="5426798at2759"/>
<dbReference type="InterPro" id="IPR050815">
    <property type="entry name" value="TF_fung"/>
</dbReference>
<dbReference type="PANTHER" id="PTHR47338:SF11">
    <property type="entry name" value="ZN(II)2CYS6 TRANSCRIPTION FACTOR (EUROFUNG)"/>
    <property type="match status" value="1"/>
</dbReference>
<dbReference type="Pfam" id="PF04082">
    <property type="entry name" value="Fungal_trans"/>
    <property type="match status" value="1"/>
</dbReference>
<evidence type="ECO:0000259" key="8">
    <source>
        <dbReference type="PROSITE" id="PS50048"/>
    </source>
</evidence>
<evidence type="ECO:0000256" key="2">
    <source>
        <dbReference type="ARBA" id="ARBA00022723"/>
    </source>
</evidence>
<dbReference type="InterPro" id="IPR007219">
    <property type="entry name" value="XnlR_reg_dom"/>
</dbReference>
<feature type="compositionally biased region" description="Polar residues" evidence="7">
    <location>
        <begin position="363"/>
        <end position="389"/>
    </location>
</feature>
<keyword evidence="4" id="KW-0238">DNA-binding</keyword>
<dbReference type="GO" id="GO:0005634">
    <property type="term" value="C:nucleus"/>
    <property type="evidence" value="ECO:0007669"/>
    <property type="project" value="UniProtKB-SubCell"/>
</dbReference>
<dbReference type="AlphaFoldDB" id="A0A9P3BRJ9"/>
<comment type="subcellular location">
    <subcellularLocation>
        <location evidence="1">Nucleus</location>
    </subcellularLocation>
</comment>
<keyword evidence="3" id="KW-0805">Transcription regulation</keyword>
<feature type="region of interest" description="Disordered" evidence="7">
    <location>
        <begin position="194"/>
        <end position="240"/>
    </location>
</feature>
<dbReference type="RefSeq" id="XP_043123898.1">
    <property type="nucleotide sequence ID" value="XM_043267963.1"/>
</dbReference>
<feature type="region of interest" description="Disordered" evidence="7">
    <location>
        <begin position="335"/>
        <end position="407"/>
    </location>
</feature>
<dbReference type="InterPro" id="IPR001138">
    <property type="entry name" value="Zn2Cys6_DnaBD"/>
</dbReference>
<feature type="compositionally biased region" description="Low complexity" evidence="7">
    <location>
        <begin position="348"/>
        <end position="362"/>
    </location>
</feature>
<evidence type="ECO:0000256" key="3">
    <source>
        <dbReference type="ARBA" id="ARBA00023015"/>
    </source>
</evidence>
<keyword evidence="5" id="KW-0804">Transcription</keyword>
<keyword evidence="10" id="KW-1185">Reference proteome</keyword>
<sequence length="977" mass="109522">MNVMSAYYVGPFGRMLPVTDRTSPKREPERSANEPVSGNHPYQLPPPRTLESLQFGTDPFMSRRNHEGKGDSRLGSNALGHQPVVNEQLPSVSELLTPSSRSSQSVSPHRSRLFSFYHPTGESPKPGQSSHTASHHDTGLVPRTPQGCPQGGPDARAEPFSRPTAGNLPSLSQMSIYTPGNEARMHAGIRTDVPQQQAHHSPFTPQRHVSHDKEIREENPSPVAHDIGSAAANQPQTAQVRPHVVDERYIEGEGWCYIYADGSHCPKTIDGVPVNANWGVTKAGKPRKRLAQACLTCREKKIKCHPNLPKCDQCQKSGRECRFESAPRGHRAAVKANTHANRYDTRDSSSSSSFVGHRPSSSANSIYSAVRASESSASLPGTNSQSPMSDASMLTPPAINSAHEPGLESDSLYRARRQSLGRPFTGAEDLNRRSVEGNSARATPDYTEILMEMRDLDPHDPLAHEWNTDPYENDAELTTHYVENYFTYVNDSLYYIFPRRRFLLWLRSCHTKSLEDKMLLYSMMTLGAIFSDRPDRLVAMKRASRTARYAVEHSRHNLSLQLAQSRIIMSLWYYAIGALEKSWDAVGAAVRTVCGLRYNVELGGVIVDRDRICEYGLHPQALIECRRRTFWVAFLMDRLSCFYSSTSAFIPSQTAYLRMPCREEVFEAQQYTTVPYFQNFLNQPPASVDDELSELSAMALLIEMVSLWGEVADHVLRLSLLPVESSTTPFEEFYTTICQRADAWVVRLPEHLRFSTLNMERSVRARKPDPFFSIHLLYHATMMKLNRHARGQDYRAEFVSRQVRMARTHAAETLRIALALAYYTGEYDASRIATDSAPSQATILNPFLGYVILSAVDILSAAGLVADIPECAKLIRGGLEAVKEFGRFWEGSLPLVTLIETRLEPLIEILHDPTKLDHKTVFAAKGYSLDSRIQKQQSPIIDDLFYGALPHDRLFSALGPEDASLTESNILWIRETD</sequence>
<feature type="compositionally biased region" description="Low complexity" evidence="7">
    <location>
        <begin position="94"/>
        <end position="108"/>
    </location>
</feature>
<evidence type="ECO:0000313" key="10">
    <source>
        <dbReference type="Proteomes" id="UP000710440"/>
    </source>
</evidence>
<dbReference type="PROSITE" id="PS50048">
    <property type="entry name" value="ZN2_CY6_FUNGAL_2"/>
    <property type="match status" value="1"/>
</dbReference>
<dbReference type="InterPro" id="IPR036864">
    <property type="entry name" value="Zn2-C6_fun-type_DNA-bd_sf"/>
</dbReference>
<evidence type="ECO:0000256" key="4">
    <source>
        <dbReference type="ARBA" id="ARBA00023125"/>
    </source>
</evidence>
<dbReference type="SMART" id="SM00906">
    <property type="entry name" value="Fungal_trans"/>
    <property type="match status" value="1"/>
</dbReference>
<dbReference type="CDD" id="cd00067">
    <property type="entry name" value="GAL4"/>
    <property type="match status" value="1"/>
</dbReference>
<keyword evidence="6" id="KW-0539">Nucleus</keyword>
<dbReference type="GO" id="GO:0003677">
    <property type="term" value="F:DNA binding"/>
    <property type="evidence" value="ECO:0007669"/>
    <property type="project" value="UniProtKB-KW"/>
</dbReference>
<feature type="compositionally biased region" description="Basic and acidic residues" evidence="7">
    <location>
        <begin position="22"/>
        <end position="32"/>
    </location>
</feature>
<organism evidence="9 10">
    <name type="scientific">Aspergillus viridinutans</name>
    <dbReference type="NCBI Taxonomy" id="75553"/>
    <lineage>
        <taxon>Eukaryota</taxon>
        <taxon>Fungi</taxon>
        <taxon>Dikarya</taxon>
        <taxon>Ascomycota</taxon>
        <taxon>Pezizomycotina</taxon>
        <taxon>Eurotiomycetes</taxon>
        <taxon>Eurotiomycetidae</taxon>
        <taxon>Eurotiales</taxon>
        <taxon>Aspergillaceae</taxon>
        <taxon>Aspergillus</taxon>
        <taxon>Aspergillus subgen. Fumigati</taxon>
    </lineage>
</organism>
<feature type="domain" description="Zn(2)-C6 fungal-type" evidence="8">
    <location>
        <begin position="293"/>
        <end position="323"/>
    </location>
</feature>
<feature type="region of interest" description="Disordered" evidence="7">
    <location>
        <begin position="14"/>
        <end position="79"/>
    </location>
</feature>
<dbReference type="Pfam" id="PF00172">
    <property type="entry name" value="Zn_clus"/>
    <property type="match status" value="1"/>
</dbReference>
<dbReference type="GO" id="GO:0006351">
    <property type="term" value="P:DNA-templated transcription"/>
    <property type="evidence" value="ECO:0007669"/>
    <property type="project" value="InterPro"/>
</dbReference>
<evidence type="ECO:0000313" key="9">
    <source>
        <dbReference type="EMBL" id="GIK00712.1"/>
    </source>
</evidence>
<dbReference type="PANTHER" id="PTHR47338">
    <property type="entry name" value="ZN(II)2CYS6 TRANSCRIPTION FACTOR (EUROFUNG)-RELATED"/>
    <property type="match status" value="1"/>
</dbReference>